<reference evidence="2 3" key="1">
    <citation type="submission" date="2019-05" db="EMBL/GenBank/DDBJ databases">
        <authorList>
            <person name="Schori C."/>
            <person name="Ahrens C."/>
        </authorList>
    </citation>
    <scope>NUCLEOTIDE SEQUENCE [LARGE SCALE GENOMIC DNA]</scope>
    <source>
        <strain evidence="2 3">DSM 10702</strain>
    </source>
</reference>
<dbReference type="InterPro" id="IPR019096">
    <property type="entry name" value="YopX_protein"/>
</dbReference>
<organism evidence="2 3">
    <name type="scientific">Clostridium butyricum</name>
    <dbReference type="NCBI Taxonomy" id="1492"/>
    <lineage>
        <taxon>Bacteria</taxon>
        <taxon>Bacillati</taxon>
        <taxon>Bacillota</taxon>
        <taxon>Clostridia</taxon>
        <taxon>Eubacteriales</taxon>
        <taxon>Clostridiaceae</taxon>
        <taxon>Clostridium</taxon>
    </lineage>
</organism>
<evidence type="ECO:0000259" key="1">
    <source>
        <dbReference type="Pfam" id="PF09643"/>
    </source>
</evidence>
<dbReference type="AlphaFoldDB" id="A0AAP9RJ97"/>
<dbReference type="GeneID" id="92946201"/>
<dbReference type="Pfam" id="PF09643">
    <property type="entry name" value="YopX"/>
    <property type="match status" value="1"/>
</dbReference>
<sequence length="54" mass="6550">MIRKIKFRAWHKNTKYMCQNVNTDLIDRDYLKFMQYTGINDVNGNNIYEGDIVF</sequence>
<protein>
    <recommendedName>
        <fullName evidence="1">YopX protein domain-containing protein</fullName>
    </recommendedName>
</protein>
<dbReference type="SUPFAM" id="SSF159006">
    <property type="entry name" value="YopX-like"/>
    <property type="match status" value="1"/>
</dbReference>
<feature type="domain" description="YopX protein" evidence="1">
    <location>
        <begin position="32"/>
        <end position="53"/>
    </location>
</feature>
<dbReference type="Gene3D" id="2.30.30.290">
    <property type="entry name" value="YopX-like domains"/>
    <property type="match status" value="1"/>
</dbReference>
<dbReference type="EMBL" id="CP040627">
    <property type="protein sequence ID" value="QMW92916.1"/>
    <property type="molecule type" value="Genomic_DNA"/>
</dbReference>
<dbReference type="RefSeq" id="WP_080646845.1">
    <property type="nucleotide sequence ID" value="NZ_AP019717.1"/>
</dbReference>
<dbReference type="InterPro" id="IPR023385">
    <property type="entry name" value="YopX-like_C"/>
</dbReference>
<gene>
    <name evidence="2" type="ORF">FF104_18480</name>
</gene>
<name>A0AAP9RJ97_CLOBU</name>
<evidence type="ECO:0000313" key="3">
    <source>
        <dbReference type="Proteomes" id="UP000515243"/>
    </source>
</evidence>
<proteinExistence type="predicted"/>
<accession>A0AAP9RJ97</accession>
<evidence type="ECO:0000313" key="2">
    <source>
        <dbReference type="EMBL" id="QMW92916.1"/>
    </source>
</evidence>
<dbReference type="Proteomes" id="UP000515243">
    <property type="component" value="Chromosome 2"/>
</dbReference>